<reference evidence="8 9" key="1">
    <citation type="submission" date="2020-07" db="EMBL/GenBank/DDBJ databases">
        <title>Genome of Haloechinothrix sp.</title>
        <authorList>
            <person name="Tang S.-K."/>
            <person name="Yang L."/>
            <person name="Zhu W.-Y."/>
        </authorList>
    </citation>
    <scope>NUCLEOTIDE SEQUENCE [LARGE SCALE GENOMIC DNA]</scope>
    <source>
        <strain evidence="8 9">YIM 98757</strain>
    </source>
</reference>
<accession>A0A838AEZ9</accession>
<dbReference type="Pfam" id="PF04542">
    <property type="entry name" value="Sigma70_r2"/>
    <property type="match status" value="1"/>
</dbReference>
<dbReference type="GO" id="GO:0006352">
    <property type="term" value="P:DNA-templated transcription initiation"/>
    <property type="evidence" value="ECO:0007669"/>
    <property type="project" value="InterPro"/>
</dbReference>
<dbReference type="InterPro" id="IPR007627">
    <property type="entry name" value="RNA_pol_sigma70_r2"/>
</dbReference>
<dbReference type="PANTHER" id="PTHR30385">
    <property type="entry name" value="SIGMA FACTOR F FLAGELLAR"/>
    <property type="match status" value="1"/>
</dbReference>
<organism evidence="8 9">
    <name type="scientific">Haloechinothrix aidingensis</name>
    <dbReference type="NCBI Taxonomy" id="2752311"/>
    <lineage>
        <taxon>Bacteria</taxon>
        <taxon>Bacillati</taxon>
        <taxon>Actinomycetota</taxon>
        <taxon>Actinomycetes</taxon>
        <taxon>Pseudonocardiales</taxon>
        <taxon>Pseudonocardiaceae</taxon>
        <taxon>Haloechinothrix</taxon>
    </lineage>
</organism>
<name>A0A838AEZ9_9PSEU</name>
<evidence type="ECO:0000256" key="3">
    <source>
        <dbReference type="ARBA" id="ARBA00023125"/>
    </source>
</evidence>
<dbReference type="InterPro" id="IPR014322">
    <property type="entry name" value="RNA_pol_sigma-B/F/G"/>
</dbReference>
<dbReference type="Proteomes" id="UP000582974">
    <property type="component" value="Unassembled WGS sequence"/>
</dbReference>
<dbReference type="PANTHER" id="PTHR30385:SF4">
    <property type="entry name" value="RNA POLYMERASE SIGMA-E FACTOR"/>
    <property type="match status" value="1"/>
</dbReference>
<comment type="caution">
    <text evidence="8">The sequence shown here is derived from an EMBL/GenBank/DDBJ whole genome shotgun (WGS) entry which is preliminary data.</text>
</comment>
<dbReference type="InterPro" id="IPR014284">
    <property type="entry name" value="RNA_pol_sigma-70_dom"/>
</dbReference>
<dbReference type="NCBIfam" id="TIGR02980">
    <property type="entry name" value="SigBFG"/>
    <property type="match status" value="1"/>
</dbReference>
<dbReference type="Pfam" id="PF04539">
    <property type="entry name" value="Sigma70_r3"/>
    <property type="match status" value="1"/>
</dbReference>
<feature type="domain" description="RNA polymerase sigma-70 region 4" evidence="7">
    <location>
        <begin position="209"/>
        <end position="258"/>
    </location>
</feature>
<keyword evidence="1" id="KW-0805">Transcription regulation</keyword>
<dbReference type="PRINTS" id="PR00046">
    <property type="entry name" value="SIGMA70FCT"/>
</dbReference>
<dbReference type="InterPro" id="IPR013325">
    <property type="entry name" value="RNA_pol_sigma_r2"/>
</dbReference>
<feature type="domain" description="RNA polymerase sigma-70 region 2" evidence="6">
    <location>
        <begin position="43"/>
        <end position="113"/>
    </location>
</feature>
<keyword evidence="4" id="KW-0804">Transcription</keyword>
<gene>
    <name evidence="8" type="ORF">H0B56_19670</name>
</gene>
<dbReference type="RefSeq" id="WP_180894580.1">
    <property type="nucleotide sequence ID" value="NZ_JACCKD010000008.1"/>
</dbReference>
<dbReference type="InterPro" id="IPR007630">
    <property type="entry name" value="RNA_pol_sigma70_r4"/>
</dbReference>
<evidence type="ECO:0000313" key="9">
    <source>
        <dbReference type="Proteomes" id="UP000582974"/>
    </source>
</evidence>
<evidence type="ECO:0000256" key="2">
    <source>
        <dbReference type="ARBA" id="ARBA00023082"/>
    </source>
</evidence>
<dbReference type="CDD" id="cd06171">
    <property type="entry name" value="Sigma70_r4"/>
    <property type="match status" value="1"/>
</dbReference>
<dbReference type="InterPro" id="IPR013324">
    <property type="entry name" value="RNA_pol_sigma_r3/r4-like"/>
</dbReference>
<dbReference type="GO" id="GO:0003677">
    <property type="term" value="F:DNA binding"/>
    <property type="evidence" value="ECO:0007669"/>
    <property type="project" value="UniProtKB-KW"/>
</dbReference>
<dbReference type="AlphaFoldDB" id="A0A838AEZ9"/>
<dbReference type="NCBIfam" id="TIGR02937">
    <property type="entry name" value="sigma70-ECF"/>
    <property type="match status" value="1"/>
</dbReference>
<evidence type="ECO:0000256" key="4">
    <source>
        <dbReference type="ARBA" id="ARBA00023163"/>
    </source>
</evidence>
<protein>
    <submittedName>
        <fullName evidence="8">SigB/SigF/SigG family RNA polymerase sigma factor</fullName>
    </submittedName>
</protein>
<dbReference type="InterPro" id="IPR007624">
    <property type="entry name" value="RNA_pol_sigma70_r3"/>
</dbReference>
<evidence type="ECO:0000259" key="7">
    <source>
        <dbReference type="Pfam" id="PF04545"/>
    </source>
</evidence>
<evidence type="ECO:0000259" key="5">
    <source>
        <dbReference type="Pfam" id="PF04539"/>
    </source>
</evidence>
<evidence type="ECO:0000259" key="6">
    <source>
        <dbReference type="Pfam" id="PF04542"/>
    </source>
</evidence>
<evidence type="ECO:0000256" key="1">
    <source>
        <dbReference type="ARBA" id="ARBA00023015"/>
    </source>
</evidence>
<dbReference type="Gene3D" id="1.20.140.160">
    <property type="match status" value="1"/>
</dbReference>
<dbReference type="InterPro" id="IPR000943">
    <property type="entry name" value="RNA_pol_sigma70"/>
</dbReference>
<dbReference type="SUPFAM" id="SSF88946">
    <property type="entry name" value="Sigma2 domain of RNA polymerase sigma factors"/>
    <property type="match status" value="1"/>
</dbReference>
<keyword evidence="3" id="KW-0238">DNA-binding</keyword>
<dbReference type="GO" id="GO:0016987">
    <property type="term" value="F:sigma factor activity"/>
    <property type="evidence" value="ECO:0007669"/>
    <property type="project" value="UniProtKB-KW"/>
</dbReference>
<keyword evidence="2" id="KW-0731">Sigma factor</keyword>
<dbReference type="SUPFAM" id="SSF88659">
    <property type="entry name" value="Sigma3 and sigma4 domains of RNA polymerase sigma factors"/>
    <property type="match status" value="2"/>
</dbReference>
<evidence type="ECO:0000313" key="8">
    <source>
        <dbReference type="EMBL" id="MBA0127770.1"/>
    </source>
</evidence>
<proteinExistence type="predicted"/>
<dbReference type="Pfam" id="PF04545">
    <property type="entry name" value="Sigma70_r4"/>
    <property type="match status" value="1"/>
</dbReference>
<dbReference type="EMBL" id="JACCKD010000008">
    <property type="protein sequence ID" value="MBA0127770.1"/>
    <property type="molecule type" value="Genomic_DNA"/>
</dbReference>
<sequence>MTEPAATPHRQHSHEYEHLLPLFDELAGLDADDPRRADLREQLVTGFLPVAENIARRFSGRGAAKEDLVQVATLGLINAIDRFDPGKGTDFLSYAVPTVMGEVRRHFRDSSWTMRVPRRLKELHQDVSAASSTLAQRLGRAPTPAEIAEYLGVSRDDVYQGLQVGHAYHPASLEESVTGDDEGMRLAETVGEEDAGIEGVEYHESLQPLLRVLPQRERRILALRFFENLTQTQIAERVGLSQMHVSRLLSRSLARLREGITEDEG</sequence>
<dbReference type="Gene3D" id="1.20.120.1810">
    <property type="match status" value="1"/>
</dbReference>
<keyword evidence="9" id="KW-1185">Reference proteome</keyword>
<feature type="domain" description="RNA polymerase sigma-70 region 3" evidence="5">
    <location>
        <begin position="124"/>
        <end position="189"/>
    </location>
</feature>